<evidence type="ECO:0000313" key="5">
    <source>
        <dbReference type="Proteomes" id="UP000631535"/>
    </source>
</evidence>
<evidence type="ECO:0000259" key="3">
    <source>
        <dbReference type="Pfam" id="PF01575"/>
    </source>
</evidence>
<evidence type="ECO:0000256" key="1">
    <source>
        <dbReference type="ARBA" id="ARBA00005254"/>
    </source>
</evidence>
<feature type="compositionally biased region" description="Basic and acidic residues" evidence="2">
    <location>
        <begin position="322"/>
        <end position="332"/>
    </location>
</feature>
<feature type="region of interest" description="Disordered" evidence="2">
    <location>
        <begin position="322"/>
        <end position="357"/>
    </location>
</feature>
<dbReference type="Proteomes" id="UP000631535">
    <property type="component" value="Unassembled WGS sequence"/>
</dbReference>
<dbReference type="Pfam" id="PF01575">
    <property type="entry name" value="MaoC_dehydratas"/>
    <property type="match status" value="1"/>
</dbReference>
<comment type="caution">
    <text evidence="4">The sequence shown here is derived from an EMBL/GenBank/DDBJ whole genome shotgun (WGS) entry which is preliminary data.</text>
</comment>
<comment type="similarity">
    <text evidence="1">Belongs to the enoyl-CoA hydratase/isomerase family.</text>
</comment>
<keyword evidence="5" id="KW-1185">Reference proteome</keyword>
<gene>
    <name evidence="4" type="ORF">GCM10012287_53490</name>
</gene>
<dbReference type="EMBL" id="BMMP01000024">
    <property type="protein sequence ID" value="GGO57488.1"/>
    <property type="molecule type" value="Genomic_DNA"/>
</dbReference>
<feature type="compositionally biased region" description="Low complexity" evidence="2">
    <location>
        <begin position="346"/>
        <end position="357"/>
    </location>
</feature>
<feature type="region of interest" description="Disordered" evidence="2">
    <location>
        <begin position="164"/>
        <end position="221"/>
    </location>
</feature>
<dbReference type="PANTHER" id="PTHR43841">
    <property type="entry name" value="3-HYDROXYACYL-THIOESTER DEHYDRATASE HTDX-RELATED"/>
    <property type="match status" value="1"/>
</dbReference>
<dbReference type="InterPro" id="IPR029069">
    <property type="entry name" value="HotDog_dom_sf"/>
</dbReference>
<dbReference type="Gene3D" id="3.10.129.10">
    <property type="entry name" value="Hotdog Thioesterase"/>
    <property type="match status" value="1"/>
</dbReference>
<name>A0ABQ2MWX8_9ACTN</name>
<evidence type="ECO:0000313" key="4">
    <source>
        <dbReference type="EMBL" id="GGO57488.1"/>
    </source>
</evidence>
<dbReference type="RefSeq" id="WP_189039759.1">
    <property type="nucleotide sequence ID" value="NZ_BMMP01000024.1"/>
</dbReference>
<accession>A0ABQ2MWX8</accession>
<feature type="domain" description="MaoC-like" evidence="3">
    <location>
        <begin position="225"/>
        <end position="298"/>
    </location>
</feature>
<dbReference type="SUPFAM" id="SSF54637">
    <property type="entry name" value="Thioesterase/thiol ester dehydrase-isomerase"/>
    <property type="match status" value="2"/>
</dbReference>
<protein>
    <recommendedName>
        <fullName evidence="3">MaoC-like domain-containing protein</fullName>
    </recommendedName>
</protein>
<dbReference type="PANTHER" id="PTHR43841:SF1">
    <property type="entry name" value="3-HYDROXYACYL-THIOESTER DEHYDRATASE X"/>
    <property type="match status" value="1"/>
</dbReference>
<dbReference type="InterPro" id="IPR002539">
    <property type="entry name" value="MaoC-like_dom"/>
</dbReference>
<reference evidence="5" key="1">
    <citation type="journal article" date="2019" name="Int. J. Syst. Evol. Microbiol.">
        <title>The Global Catalogue of Microorganisms (GCM) 10K type strain sequencing project: providing services to taxonomists for standard genome sequencing and annotation.</title>
        <authorList>
            <consortium name="The Broad Institute Genomics Platform"/>
            <consortium name="The Broad Institute Genome Sequencing Center for Infectious Disease"/>
            <person name="Wu L."/>
            <person name="Ma J."/>
        </authorList>
    </citation>
    <scope>NUCLEOTIDE SEQUENCE [LARGE SCALE GENOMIC DNA]</scope>
    <source>
        <strain evidence="5">CGMCC 4.7178</strain>
    </source>
</reference>
<feature type="compositionally biased region" description="Gly residues" evidence="2">
    <location>
        <begin position="176"/>
        <end position="204"/>
    </location>
</feature>
<sequence length="357" mass="37937">MTVQPRVTRLSAPPRLSSVLARGACTSAAKRGPYEGARLPQERLVLPGAGTDRRHLRAYARVCGFPEPGEGTPLPPSWPHVLGFPLAMRLMAGRDFPFPLLGLVHTGIELTQQRALDAEDRPEISVHAEHLEPHRRGTQFDVVTEARLGERLVWHSRSTYLCRHGGSSRQDRGADGSRGSGTDGGGSDGSGSDGGGSDGSGSDGSGRRPEPPAPLPVHDHWRLPSALGRRYASASGDRNPIHLHPLTAKLFGFPRHIAHGMWTFARALAAAGAAEGGEQLSARAEFKAPVLLPSTVAFGLDEPTASTGSYRAPVRVHRFELRRGGGEGEGPGRLHLTGEVTSEHLPSSGPGRSSRSS</sequence>
<evidence type="ECO:0000256" key="2">
    <source>
        <dbReference type="SAM" id="MobiDB-lite"/>
    </source>
</evidence>
<proteinExistence type="inferred from homology"/>
<organism evidence="4 5">
    <name type="scientific">Streptomyces daqingensis</name>
    <dbReference type="NCBI Taxonomy" id="1472640"/>
    <lineage>
        <taxon>Bacteria</taxon>
        <taxon>Bacillati</taxon>
        <taxon>Actinomycetota</taxon>
        <taxon>Actinomycetes</taxon>
        <taxon>Kitasatosporales</taxon>
        <taxon>Streptomycetaceae</taxon>
        <taxon>Streptomyces</taxon>
    </lineage>
</organism>